<sequence length="211" mass="24537">MPEVLPHNTTFLADLKKAEAKAPISSLAIETLPAEDIETTIKYDIPKEEQLYYYVDPVPGKPIENSELEDRTVLIKDIRLEKFSDKYTIDKTGFQVIDDSKHNPDYDLFSNDERYINRLHLSRSLKGWVQYGGTAKMGSVRRNYFPIVGWTTFFLKNAKKCVILKTFDLTFMECDIYLYGLLLILIASGEACHILLLRNWQFVFEKLKKIR</sequence>
<gene>
    <name evidence="2" type="ORF">BN980_GECA07s00005g</name>
</gene>
<protein>
    <submittedName>
        <fullName evidence="2">Uncharacterized protein</fullName>
    </submittedName>
</protein>
<dbReference type="EMBL" id="CCBN010000007">
    <property type="protein sequence ID" value="CDO54150.1"/>
    <property type="molecule type" value="Genomic_DNA"/>
</dbReference>
<keyword evidence="1" id="KW-0472">Membrane</keyword>
<accession>A0A0J9XAE8</accession>
<keyword evidence="3" id="KW-1185">Reference proteome</keyword>
<evidence type="ECO:0000313" key="2">
    <source>
        <dbReference type="EMBL" id="CDO54150.1"/>
    </source>
</evidence>
<keyword evidence="1" id="KW-1133">Transmembrane helix</keyword>
<evidence type="ECO:0000313" key="3">
    <source>
        <dbReference type="Proteomes" id="UP000242525"/>
    </source>
</evidence>
<evidence type="ECO:0000256" key="1">
    <source>
        <dbReference type="SAM" id="Phobius"/>
    </source>
</evidence>
<reference evidence="2" key="1">
    <citation type="submission" date="2014-03" db="EMBL/GenBank/DDBJ databases">
        <authorList>
            <person name="Casaregola S."/>
        </authorList>
    </citation>
    <scope>NUCLEOTIDE SEQUENCE [LARGE SCALE GENOMIC DNA]</scope>
    <source>
        <strain evidence="2">CLIB 918</strain>
    </source>
</reference>
<organism evidence="2 3">
    <name type="scientific">Geotrichum candidum</name>
    <name type="common">Oospora lactis</name>
    <name type="synonym">Dipodascus geotrichum</name>
    <dbReference type="NCBI Taxonomy" id="1173061"/>
    <lineage>
        <taxon>Eukaryota</taxon>
        <taxon>Fungi</taxon>
        <taxon>Dikarya</taxon>
        <taxon>Ascomycota</taxon>
        <taxon>Saccharomycotina</taxon>
        <taxon>Dipodascomycetes</taxon>
        <taxon>Dipodascales</taxon>
        <taxon>Dipodascaceae</taxon>
        <taxon>Geotrichum</taxon>
    </lineage>
</organism>
<keyword evidence="1" id="KW-0812">Transmembrane</keyword>
<name>A0A0J9XAE8_GEOCN</name>
<dbReference type="Proteomes" id="UP000242525">
    <property type="component" value="Unassembled WGS sequence"/>
</dbReference>
<dbReference type="AlphaFoldDB" id="A0A0J9XAE8"/>
<comment type="caution">
    <text evidence="2">The sequence shown here is derived from an EMBL/GenBank/DDBJ whole genome shotgun (WGS) entry which is preliminary data.</text>
</comment>
<feature type="transmembrane region" description="Helical" evidence="1">
    <location>
        <begin position="176"/>
        <end position="197"/>
    </location>
</feature>
<proteinExistence type="predicted"/>